<dbReference type="PROSITE" id="PS51057">
    <property type="entry name" value="PAIRED_2"/>
    <property type="match status" value="1"/>
</dbReference>
<evidence type="ECO:0000259" key="12">
    <source>
        <dbReference type="PROSITE" id="PS50071"/>
    </source>
</evidence>
<proteinExistence type="inferred from homology"/>
<dbReference type="Gene3D" id="1.10.10.60">
    <property type="entry name" value="Homeodomain-like"/>
    <property type="match status" value="1"/>
</dbReference>
<gene>
    <name evidence="16" type="primary">pax-3</name>
    <name evidence="14" type="synonym">Cbr-pax-3</name>
    <name evidence="16" type="ORF">CBG00861</name>
    <name evidence="14" type="ORF">CBG_00861</name>
</gene>
<evidence type="ECO:0000313" key="14">
    <source>
        <dbReference type="EMBL" id="CAP22366.3"/>
    </source>
</evidence>
<evidence type="ECO:0000256" key="1">
    <source>
        <dbReference type="ARBA" id="ARBA00004123"/>
    </source>
</evidence>
<dbReference type="InterPro" id="IPR036388">
    <property type="entry name" value="WH-like_DNA-bd_sf"/>
</dbReference>
<accession>A8WPF9</accession>
<evidence type="ECO:0000256" key="4">
    <source>
        <dbReference type="ARBA" id="ARBA00022724"/>
    </source>
</evidence>
<feature type="region of interest" description="Disordered" evidence="11">
    <location>
        <begin position="189"/>
        <end position="221"/>
    </location>
</feature>
<dbReference type="FunCoup" id="A8WPF9">
    <property type="interactions" value="110"/>
</dbReference>
<dbReference type="PROSITE" id="PS50071">
    <property type="entry name" value="HOMEOBOX_2"/>
    <property type="match status" value="1"/>
</dbReference>
<feature type="DNA-binding region" description="Homeobox" evidence="9">
    <location>
        <begin position="215"/>
        <end position="274"/>
    </location>
</feature>
<dbReference type="InterPro" id="IPR043565">
    <property type="entry name" value="PAX_fam"/>
</dbReference>
<dbReference type="PANTHER" id="PTHR45636">
    <property type="entry name" value="PAIRED BOX PROTEIN PAX-6-RELATED-RELATED"/>
    <property type="match status" value="1"/>
</dbReference>
<dbReference type="SMART" id="SM00351">
    <property type="entry name" value="PAX"/>
    <property type="match status" value="1"/>
</dbReference>
<dbReference type="GO" id="GO:0000981">
    <property type="term" value="F:DNA-binding transcription factor activity, RNA polymerase II-specific"/>
    <property type="evidence" value="ECO:0000318"/>
    <property type="project" value="GO_Central"/>
</dbReference>
<dbReference type="InterPro" id="IPR001523">
    <property type="entry name" value="Paired_dom"/>
</dbReference>
<dbReference type="GO" id="GO:0006357">
    <property type="term" value="P:regulation of transcription by RNA polymerase II"/>
    <property type="evidence" value="ECO:0000318"/>
    <property type="project" value="GO_Central"/>
</dbReference>
<dbReference type="Gene3D" id="1.10.10.10">
    <property type="entry name" value="Winged helix-like DNA-binding domain superfamily/Winged helix DNA-binding domain"/>
    <property type="match status" value="2"/>
</dbReference>
<dbReference type="AlphaFoldDB" id="A8WPF9"/>
<evidence type="ECO:0000259" key="13">
    <source>
        <dbReference type="PROSITE" id="PS51057"/>
    </source>
</evidence>
<evidence type="ECO:0000256" key="9">
    <source>
        <dbReference type="PROSITE-ProRule" id="PRU00108"/>
    </source>
</evidence>
<dbReference type="OMA" id="WCQNIGS"/>
<dbReference type="PANTHER" id="PTHR45636:SF49">
    <property type="entry name" value="PAIRED BOX PROTEIN 3 HOMOLOG"/>
    <property type="match status" value="1"/>
</dbReference>
<dbReference type="STRING" id="6238.A8WPF9"/>
<dbReference type="Pfam" id="PF00046">
    <property type="entry name" value="Homeodomain"/>
    <property type="match status" value="1"/>
</dbReference>
<dbReference type="GO" id="GO:0005634">
    <property type="term" value="C:nucleus"/>
    <property type="evidence" value="ECO:0007669"/>
    <property type="project" value="UniProtKB-SubCell"/>
</dbReference>
<dbReference type="GO" id="GO:0007399">
    <property type="term" value="P:nervous system development"/>
    <property type="evidence" value="ECO:0000318"/>
    <property type="project" value="GO_Central"/>
</dbReference>
<name>A8WPF9_CAEBR</name>
<dbReference type="PRINTS" id="PR00027">
    <property type="entry name" value="PAIREDBOX"/>
</dbReference>
<feature type="compositionally biased region" description="Low complexity" evidence="11">
    <location>
        <begin position="206"/>
        <end position="221"/>
    </location>
</feature>
<feature type="domain" description="Paired" evidence="13">
    <location>
        <begin position="13"/>
        <end position="140"/>
    </location>
</feature>
<comment type="similarity">
    <text evidence="2">Belongs to the paired homeobox family.</text>
</comment>
<dbReference type="SUPFAM" id="SSF46689">
    <property type="entry name" value="Homeodomain-like"/>
    <property type="match status" value="2"/>
</dbReference>
<dbReference type="Pfam" id="PF00292">
    <property type="entry name" value="PAX"/>
    <property type="match status" value="1"/>
</dbReference>
<reference evidence="14 15" key="2">
    <citation type="journal article" date="2011" name="PLoS Genet.">
        <title>Caenorhabditis briggsae recombinant inbred line genotypes reveal inter-strain incompatibility and the evolution of recombination.</title>
        <authorList>
            <person name="Ross J.A."/>
            <person name="Koboldt D.C."/>
            <person name="Staisch J.E."/>
            <person name="Chamberlin H.M."/>
            <person name="Gupta B.P."/>
            <person name="Miller R.D."/>
            <person name="Baird S.E."/>
            <person name="Haag E.S."/>
        </authorList>
    </citation>
    <scope>NUCLEOTIDE SEQUENCE [LARGE SCALE GENOMIC DNA]</scope>
    <source>
        <strain evidence="14 15">AF16</strain>
    </source>
</reference>
<organism evidence="14 15">
    <name type="scientific">Caenorhabditis briggsae</name>
    <dbReference type="NCBI Taxonomy" id="6238"/>
    <lineage>
        <taxon>Eukaryota</taxon>
        <taxon>Metazoa</taxon>
        <taxon>Ecdysozoa</taxon>
        <taxon>Nematoda</taxon>
        <taxon>Chromadorea</taxon>
        <taxon>Rhabditida</taxon>
        <taxon>Rhabditina</taxon>
        <taxon>Rhabditomorpha</taxon>
        <taxon>Rhabditoidea</taxon>
        <taxon>Rhabditidae</taxon>
        <taxon>Peloderinae</taxon>
        <taxon>Caenorhabditis</taxon>
    </lineage>
</organism>
<dbReference type="eggNOG" id="KOG0849">
    <property type="taxonomic scope" value="Eukaryota"/>
</dbReference>
<keyword evidence="6 9" id="KW-0238">DNA-binding</keyword>
<evidence type="ECO:0000256" key="10">
    <source>
        <dbReference type="RuleBase" id="RU000682"/>
    </source>
</evidence>
<evidence type="ECO:0000256" key="8">
    <source>
        <dbReference type="ARBA" id="ARBA00023242"/>
    </source>
</evidence>
<dbReference type="HOGENOM" id="CLU_019281_1_3_1"/>
<reference evidence="14 15" key="1">
    <citation type="journal article" date="2003" name="PLoS Biol.">
        <title>The genome sequence of Caenorhabditis briggsae: a platform for comparative genomics.</title>
        <authorList>
            <person name="Stein L.D."/>
            <person name="Bao Z."/>
            <person name="Blasiar D."/>
            <person name="Blumenthal T."/>
            <person name="Brent M.R."/>
            <person name="Chen N."/>
            <person name="Chinwalla A."/>
            <person name="Clarke L."/>
            <person name="Clee C."/>
            <person name="Coghlan A."/>
            <person name="Coulson A."/>
            <person name="D'Eustachio P."/>
            <person name="Fitch D.H."/>
            <person name="Fulton L.A."/>
            <person name="Fulton R.E."/>
            <person name="Griffiths-Jones S."/>
            <person name="Harris T.W."/>
            <person name="Hillier L.W."/>
            <person name="Kamath R."/>
            <person name="Kuwabara P.E."/>
            <person name="Mardis E.R."/>
            <person name="Marra M.A."/>
            <person name="Miner T.L."/>
            <person name="Minx P."/>
            <person name="Mullikin J.C."/>
            <person name="Plumb R.W."/>
            <person name="Rogers J."/>
            <person name="Schein J.E."/>
            <person name="Sohrmann M."/>
            <person name="Spieth J."/>
            <person name="Stajich J.E."/>
            <person name="Wei C."/>
            <person name="Willey D."/>
            <person name="Wilson R.K."/>
            <person name="Durbin R."/>
            <person name="Waterston R.H."/>
        </authorList>
    </citation>
    <scope>NUCLEOTIDE SEQUENCE [LARGE SCALE GENOMIC DNA]</scope>
    <source>
        <strain evidence="14 15">AF16</strain>
    </source>
</reference>
<dbReference type="InterPro" id="IPR001356">
    <property type="entry name" value="HD"/>
</dbReference>
<keyword evidence="9 10" id="KW-0371">Homeobox</keyword>
<keyword evidence="5" id="KW-0805">Transcription regulation</keyword>
<evidence type="ECO:0000256" key="7">
    <source>
        <dbReference type="ARBA" id="ARBA00023163"/>
    </source>
</evidence>
<dbReference type="GO" id="GO:0000978">
    <property type="term" value="F:RNA polymerase II cis-regulatory region sequence-specific DNA binding"/>
    <property type="evidence" value="ECO:0000318"/>
    <property type="project" value="GO_Central"/>
</dbReference>
<protein>
    <submittedName>
        <fullName evidence="14">Protein CBR-PAX-3</fullName>
    </submittedName>
</protein>
<sequence>MTTDSITFNHILGQGRVNQLGGVFINGRPLPIHVRHAIIAMAKKGVKPCHISRQLKVSHGAVSKILNRYAETGSISPGQIGGSPRARLTVHAVEKEIIIAHEENPHLSAAELRDVLVQKDVCTKGNAPTVPAIKRLIGKKMERKRLSYSIDSILGISIGGSFFHREPFYYGGPFYFSKPLSEGSSIREAFDDDCSKSSSDDEDTNDTSSASSSSARRNRTSFSAEQLDVLETSFRASTYPDAQAKEHIAKETGLSEEKIMTWFSNRRARCRKNMPIYHQYNTAHGFNGPQTYPALLPSPMMFLPGYGTSPQLNPLFFQNILQTSPSSTQSSPPSS</sequence>
<evidence type="ECO:0000256" key="3">
    <source>
        <dbReference type="ARBA" id="ARBA00022473"/>
    </source>
</evidence>
<evidence type="ECO:0000256" key="5">
    <source>
        <dbReference type="ARBA" id="ARBA00023015"/>
    </source>
</evidence>
<keyword evidence="15" id="KW-1185">Reference proteome</keyword>
<evidence type="ECO:0000256" key="2">
    <source>
        <dbReference type="ARBA" id="ARBA00005733"/>
    </source>
</evidence>
<dbReference type="InterPro" id="IPR009057">
    <property type="entry name" value="Homeodomain-like_sf"/>
</dbReference>
<keyword evidence="8 9" id="KW-0539">Nucleus</keyword>
<keyword evidence="3" id="KW-0217">Developmental protein</keyword>
<dbReference type="WormBase" id="CBG00861a">
    <property type="protein sequence ID" value="CBP38583"/>
    <property type="gene ID" value="WBGene00024188"/>
    <property type="gene designation" value="Cbr-pax-3"/>
</dbReference>
<dbReference type="Proteomes" id="UP000008549">
    <property type="component" value="Unassembled WGS sequence"/>
</dbReference>
<dbReference type="CDD" id="cd00086">
    <property type="entry name" value="homeodomain"/>
    <property type="match status" value="1"/>
</dbReference>
<evidence type="ECO:0000313" key="15">
    <source>
        <dbReference type="Proteomes" id="UP000008549"/>
    </source>
</evidence>
<keyword evidence="4" id="KW-0563">Paired box</keyword>
<feature type="domain" description="Homeobox" evidence="12">
    <location>
        <begin position="213"/>
        <end position="273"/>
    </location>
</feature>
<evidence type="ECO:0000256" key="11">
    <source>
        <dbReference type="SAM" id="MobiDB-lite"/>
    </source>
</evidence>
<evidence type="ECO:0000313" key="16">
    <source>
        <dbReference type="WormBase" id="CBG00861a"/>
    </source>
</evidence>
<keyword evidence="7" id="KW-0804">Transcription</keyword>
<dbReference type="InParanoid" id="A8WPF9"/>
<dbReference type="SMART" id="SM00389">
    <property type="entry name" value="HOX"/>
    <property type="match status" value="1"/>
</dbReference>
<comment type="subcellular location">
    <subcellularLocation>
        <location evidence="1 9 10">Nucleus</location>
    </subcellularLocation>
</comment>
<dbReference type="EMBL" id="HE600951">
    <property type="protein sequence ID" value="CAP22366.3"/>
    <property type="molecule type" value="Genomic_DNA"/>
</dbReference>
<evidence type="ECO:0000256" key="6">
    <source>
        <dbReference type="ARBA" id="ARBA00023125"/>
    </source>
</evidence>